<dbReference type="Pfam" id="PF25095">
    <property type="entry name" value="C2H2-zf_KIN17"/>
    <property type="match status" value="1"/>
</dbReference>
<feature type="compositionally biased region" description="Pro residues" evidence="1">
    <location>
        <begin position="43"/>
        <end position="53"/>
    </location>
</feature>
<evidence type="ECO:0000259" key="3">
    <source>
        <dbReference type="Pfam" id="PF25095"/>
    </source>
</evidence>
<dbReference type="InterPro" id="IPR041995">
    <property type="entry name" value="KOW_KIN17"/>
</dbReference>
<evidence type="ECO:0000259" key="2">
    <source>
        <dbReference type="Pfam" id="PF25092"/>
    </source>
</evidence>
<proteinExistence type="predicted"/>
<dbReference type="PANTHER" id="PTHR12805:SF0">
    <property type="entry name" value="DNA_RNA-BINDING PROTEIN KIN17"/>
    <property type="match status" value="1"/>
</dbReference>
<evidence type="ECO:0000256" key="1">
    <source>
        <dbReference type="SAM" id="MobiDB-lite"/>
    </source>
</evidence>
<dbReference type="GO" id="GO:0005634">
    <property type="term" value="C:nucleus"/>
    <property type="evidence" value="ECO:0007669"/>
    <property type="project" value="TreeGrafter"/>
</dbReference>
<feature type="region of interest" description="Disordered" evidence="1">
    <location>
        <begin position="85"/>
        <end position="119"/>
    </location>
</feature>
<dbReference type="OrthoDB" id="10266249at2759"/>
<dbReference type="InterPro" id="IPR014722">
    <property type="entry name" value="Rib_uL2_dom2"/>
</dbReference>
<comment type="caution">
    <text evidence="4">The sequence shown here is derived from an EMBL/GenBank/DDBJ whole genome shotgun (WGS) entry which is preliminary data.</text>
</comment>
<dbReference type="InterPro" id="IPR037321">
    <property type="entry name" value="KIN17-like"/>
</dbReference>
<reference evidence="5" key="1">
    <citation type="submission" date="2019-07" db="EMBL/GenBank/DDBJ databases">
        <title>De Novo Assembly of kiwifruit Actinidia rufa.</title>
        <authorList>
            <person name="Sugita-Konishi S."/>
            <person name="Sato K."/>
            <person name="Mori E."/>
            <person name="Abe Y."/>
            <person name="Kisaki G."/>
            <person name="Hamano K."/>
            <person name="Suezawa K."/>
            <person name="Otani M."/>
            <person name="Fukuda T."/>
            <person name="Manabe T."/>
            <person name="Gomi K."/>
            <person name="Tabuchi M."/>
            <person name="Akimitsu K."/>
            <person name="Kataoka I."/>
        </authorList>
    </citation>
    <scope>NUCLEOTIDE SEQUENCE [LARGE SCALE GENOMIC DNA]</scope>
    <source>
        <strain evidence="5">cv. Fuchu</strain>
    </source>
</reference>
<gene>
    <name evidence="4" type="ORF">Acr_00g0018170</name>
</gene>
<name>A0A7J0DC14_9ERIC</name>
<organism evidence="4 5">
    <name type="scientific">Actinidia rufa</name>
    <dbReference type="NCBI Taxonomy" id="165716"/>
    <lineage>
        <taxon>Eukaryota</taxon>
        <taxon>Viridiplantae</taxon>
        <taxon>Streptophyta</taxon>
        <taxon>Embryophyta</taxon>
        <taxon>Tracheophyta</taxon>
        <taxon>Spermatophyta</taxon>
        <taxon>Magnoliopsida</taxon>
        <taxon>eudicotyledons</taxon>
        <taxon>Gunneridae</taxon>
        <taxon>Pentapetalae</taxon>
        <taxon>asterids</taxon>
        <taxon>Ericales</taxon>
        <taxon>Actinidiaceae</taxon>
        <taxon>Actinidia</taxon>
    </lineage>
</organism>
<dbReference type="GO" id="GO:0006974">
    <property type="term" value="P:DNA damage response"/>
    <property type="evidence" value="ECO:0007669"/>
    <property type="project" value="TreeGrafter"/>
</dbReference>
<sequence length="233" mass="26236">MYQKQCWDENVKCHCMSESHQRQMEVVGQNPNRILRGVRDLLPQPPESQPPLQPRGRQVHRRPPPRLHELPSVGYAHRVPEVFGAHGEVQGGGDPKRGAGQPSESEPKHLEKSENGEKIKLSLGSLAKPSVKELALDDLTREQEKAKERINRKDYWLCENHCEGLEQGVSKLVLRVDQDQLETVIPQIGGLVSIVIGAYHGLNSRLLAVDTDKFCAKVQIEKRIYDGRVGKLD</sequence>
<dbReference type="AlphaFoldDB" id="A0A7J0DC14"/>
<dbReference type="EMBL" id="BJWL01000147">
    <property type="protein sequence ID" value="GFS31575.1"/>
    <property type="molecule type" value="Genomic_DNA"/>
</dbReference>
<dbReference type="GO" id="GO:0003690">
    <property type="term" value="F:double-stranded DNA binding"/>
    <property type="evidence" value="ECO:0007669"/>
    <property type="project" value="TreeGrafter"/>
</dbReference>
<keyword evidence="5" id="KW-1185">Reference proteome</keyword>
<dbReference type="GO" id="GO:0006260">
    <property type="term" value="P:DNA replication"/>
    <property type="evidence" value="ECO:0007669"/>
    <property type="project" value="TreeGrafter"/>
</dbReference>
<dbReference type="InterPro" id="IPR056767">
    <property type="entry name" value="C2H2-Znf_KIN17"/>
</dbReference>
<evidence type="ECO:0000313" key="5">
    <source>
        <dbReference type="Proteomes" id="UP000585474"/>
    </source>
</evidence>
<dbReference type="Proteomes" id="UP000585474">
    <property type="component" value="Unassembled WGS sequence"/>
</dbReference>
<dbReference type="Gene3D" id="2.30.30.30">
    <property type="match status" value="1"/>
</dbReference>
<dbReference type="PANTHER" id="PTHR12805">
    <property type="entry name" value="KIN17 KIN, ANTIGENIC DETERMINANT OF RECA PROTEIN HOMOLOG"/>
    <property type="match status" value="1"/>
</dbReference>
<feature type="domain" description="KIN17 C2H2-type zinc finger" evidence="3">
    <location>
        <begin position="1"/>
        <end position="23"/>
    </location>
</feature>
<feature type="compositionally biased region" description="Basic and acidic residues" evidence="1">
    <location>
        <begin position="105"/>
        <end position="119"/>
    </location>
</feature>
<feature type="domain" description="Kin17 KOW" evidence="2">
    <location>
        <begin position="186"/>
        <end position="229"/>
    </location>
</feature>
<feature type="region of interest" description="Disordered" evidence="1">
    <location>
        <begin position="40"/>
        <end position="72"/>
    </location>
</feature>
<evidence type="ECO:0000313" key="4">
    <source>
        <dbReference type="EMBL" id="GFS31575.1"/>
    </source>
</evidence>
<accession>A0A7J0DC14</accession>
<protein>
    <submittedName>
        <fullName evidence="4">DNA/RNA-binding protein Kin17, conserved region</fullName>
    </submittedName>
</protein>
<dbReference type="Pfam" id="PF25092">
    <property type="entry name" value="SH3_KIN17_C"/>
    <property type="match status" value="1"/>
</dbReference>